<dbReference type="PANTHER" id="PTHR48475:SF1">
    <property type="entry name" value="RNASE H TYPE-1 DOMAIN-CONTAINING PROTEIN"/>
    <property type="match status" value="1"/>
</dbReference>
<dbReference type="EMBL" id="QJKJ01001114">
    <property type="protein sequence ID" value="RDY09165.1"/>
    <property type="molecule type" value="Genomic_DNA"/>
</dbReference>
<proteinExistence type="predicted"/>
<dbReference type="SUPFAM" id="SSF53098">
    <property type="entry name" value="Ribonuclease H-like"/>
    <property type="match status" value="1"/>
</dbReference>
<sequence>MNGAVEAPNKNIKKIIQKMVITYKDWHEMLPYALHGYRTSVQTSTRATPYSLVYDIEAVLPIEVEIPFLRVLAKQLDQLSMIGEKRLNALCHDQLYQNRIKNAFDKKARPRIFNEGDMMLKKILPKIKDQRGKWAPNYEEPYVVKRAFSSGALILTDVRTRSPISRQCIFC</sequence>
<organism evidence="1 2">
    <name type="scientific">Mucuna pruriens</name>
    <name type="common">Velvet bean</name>
    <name type="synonym">Dolichos pruriens</name>
    <dbReference type="NCBI Taxonomy" id="157652"/>
    <lineage>
        <taxon>Eukaryota</taxon>
        <taxon>Viridiplantae</taxon>
        <taxon>Streptophyta</taxon>
        <taxon>Embryophyta</taxon>
        <taxon>Tracheophyta</taxon>
        <taxon>Spermatophyta</taxon>
        <taxon>Magnoliopsida</taxon>
        <taxon>eudicotyledons</taxon>
        <taxon>Gunneridae</taxon>
        <taxon>Pentapetalae</taxon>
        <taxon>rosids</taxon>
        <taxon>fabids</taxon>
        <taxon>Fabales</taxon>
        <taxon>Fabaceae</taxon>
        <taxon>Papilionoideae</taxon>
        <taxon>50 kb inversion clade</taxon>
        <taxon>NPAAA clade</taxon>
        <taxon>indigoferoid/millettioid clade</taxon>
        <taxon>Phaseoleae</taxon>
        <taxon>Mucuna</taxon>
    </lineage>
</organism>
<protein>
    <submittedName>
        <fullName evidence="1">Uncharacterized protein</fullName>
    </submittedName>
</protein>
<dbReference type="Proteomes" id="UP000257109">
    <property type="component" value="Unassembled WGS sequence"/>
</dbReference>
<dbReference type="GO" id="GO:0003676">
    <property type="term" value="F:nucleic acid binding"/>
    <property type="evidence" value="ECO:0007669"/>
    <property type="project" value="InterPro"/>
</dbReference>
<evidence type="ECO:0000313" key="1">
    <source>
        <dbReference type="EMBL" id="RDY09165.1"/>
    </source>
</evidence>
<dbReference type="OrthoDB" id="1934939at2759"/>
<comment type="caution">
    <text evidence="1">The sequence shown here is derived from an EMBL/GenBank/DDBJ whole genome shotgun (WGS) entry which is preliminary data.</text>
</comment>
<keyword evidence="2" id="KW-1185">Reference proteome</keyword>
<dbReference type="PANTHER" id="PTHR48475">
    <property type="entry name" value="RIBONUCLEASE H"/>
    <property type="match status" value="1"/>
</dbReference>
<gene>
    <name evidence="1" type="ORF">CR513_06508</name>
</gene>
<evidence type="ECO:0000313" key="2">
    <source>
        <dbReference type="Proteomes" id="UP000257109"/>
    </source>
</evidence>
<reference evidence="1" key="1">
    <citation type="submission" date="2018-05" db="EMBL/GenBank/DDBJ databases">
        <title>Draft genome of Mucuna pruriens seed.</title>
        <authorList>
            <person name="Nnadi N.E."/>
            <person name="Vos R."/>
            <person name="Hasami M.H."/>
            <person name="Devisetty U.K."/>
            <person name="Aguiy J.C."/>
        </authorList>
    </citation>
    <scope>NUCLEOTIDE SEQUENCE [LARGE SCALE GENOMIC DNA]</scope>
    <source>
        <strain evidence="1">JCA_2017</strain>
    </source>
</reference>
<name>A0A371I2A9_MUCPR</name>
<dbReference type="Gene3D" id="3.30.420.10">
    <property type="entry name" value="Ribonuclease H-like superfamily/Ribonuclease H"/>
    <property type="match status" value="1"/>
</dbReference>
<dbReference type="AlphaFoldDB" id="A0A371I2A9"/>
<dbReference type="InterPro" id="IPR012337">
    <property type="entry name" value="RNaseH-like_sf"/>
</dbReference>
<accession>A0A371I2A9</accession>
<dbReference type="InterPro" id="IPR036397">
    <property type="entry name" value="RNaseH_sf"/>
</dbReference>
<feature type="non-terminal residue" evidence="1">
    <location>
        <position position="1"/>
    </location>
</feature>